<evidence type="ECO:0000313" key="2">
    <source>
        <dbReference type="Proteomes" id="UP000594132"/>
    </source>
</evidence>
<accession>A0A7M1RXQ0</accession>
<dbReference type="Pfam" id="PF23898">
    <property type="entry name" value="Crass_capsid"/>
    <property type="match status" value="1"/>
</dbReference>
<evidence type="ECO:0000313" key="1">
    <source>
        <dbReference type="EMBL" id="QOR59138.1"/>
    </source>
</evidence>
<dbReference type="InterPro" id="IPR056401">
    <property type="entry name" value="Crass_capsid"/>
</dbReference>
<reference evidence="1 2" key="1">
    <citation type="submission" date="2020-07" db="EMBL/GenBank/DDBJ databases">
        <title>Taxonomic proposal: Crassvirales, a new order of highly abundant and diverse bacterial viruses.</title>
        <authorList>
            <person name="Shkoporov A.N."/>
            <person name="Stockdale S.R."/>
            <person name="Guerin E."/>
            <person name="Ross R.P."/>
            <person name="Hill C."/>
        </authorList>
    </citation>
    <scope>NUCLEOTIDE SEQUENCE [LARGE SCALE GENOMIC DNA]</scope>
</reference>
<dbReference type="EMBL" id="MT774387">
    <property type="protein sequence ID" value="QOR59138.1"/>
    <property type="molecule type" value="Genomic_DNA"/>
</dbReference>
<protein>
    <submittedName>
        <fullName evidence="1">Major capsid protein</fullName>
    </submittedName>
</protein>
<proteinExistence type="predicted"/>
<dbReference type="RefSeq" id="YP_010111296.1">
    <property type="nucleotide sequence ID" value="NC_055880.1"/>
</dbReference>
<name>A0A7M1RXQ0_9CAUD</name>
<sequence length="151" mass="16895">MARLGKFQMLTFSHWKGLTKDNHLGSVFQLQPQRATTMMVQLLAMYRGKNLETYLSQFPTKEFDTDDEYTWDVIASSRRNIPLVEARDEDGKVVGPNGLAGVGGAPFYVVFAEDWFADGNVIVGEKNEIYPLRILGDPRMEGTNAVGLYAA</sequence>
<dbReference type="Proteomes" id="UP000594132">
    <property type="component" value="Segment"/>
</dbReference>
<dbReference type="GeneID" id="65129659"/>
<keyword evidence="2" id="KW-1185">Reference proteome</keyword>
<dbReference type="KEGG" id="vg:65129659"/>
<organism evidence="1 2">
    <name type="scientific">uncultured phage cr111_1</name>
    <dbReference type="NCBI Taxonomy" id="2772071"/>
    <lineage>
        <taxon>Viruses</taxon>
        <taxon>Duplodnaviria</taxon>
        <taxon>Heunggongvirae</taxon>
        <taxon>Uroviricota</taxon>
        <taxon>Caudoviricetes</taxon>
        <taxon>Crassvirales</taxon>
        <taxon>Steigviridae</taxon>
        <taxon>Asinivirinae</taxon>
        <taxon>Lahndsivirus</taxon>
        <taxon>Lahndsivirus rarus</taxon>
    </lineage>
</organism>